<accession>A0A5J4Z9F7</accession>
<reference evidence="3" key="1">
    <citation type="journal article" date="2019" name="Nat. Commun.">
        <title>Expansion of phycobilisome linker gene families in mesophilic red algae.</title>
        <authorList>
            <person name="Lee J."/>
            <person name="Kim D."/>
            <person name="Bhattacharya D."/>
            <person name="Yoon H.S."/>
        </authorList>
    </citation>
    <scope>NUCLEOTIDE SEQUENCE [LARGE SCALE GENOMIC DNA]</scope>
    <source>
        <strain evidence="3">CCMP 1328</strain>
    </source>
</reference>
<proteinExistence type="predicted"/>
<protein>
    <submittedName>
        <fullName evidence="2">Uncharacterized protein</fullName>
    </submittedName>
</protein>
<sequence>MRRQARPPAPPLPQTSLFRGASGNAGVRVWYSIAAALVVAAVALRLYVAHRCPSSRAAKVPLLQLLTTSTLPCHQAEEKDHARTASSENRTNDFQLKTMCVLLDWPQHRESEFLERKPRPDLTLTLRKVLGSFEKMTSIHAVHVFVGTDVRNASSLEKTVASLALDFGHKSAHVQARVMPLYGLNGKDIATLNFMARRAYRITSCSHFLAISPFSSASHANGTSERKRTQLIGPRDGLAVLDVLNAFDEVQAGDHGCTLNAIALSEDRNGLHAWWGLFTRGHMEALSQVLLPVPSMDMLNHLLIGLYLHMHAAVFIVAAQSSGSVRKLTAPEWHTDDNEESRDIKSRAWLERQIQEIAFQVQIHERECRMVGGFV</sequence>
<dbReference type="EMBL" id="VRMN01000001">
    <property type="protein sequence ID" value="KAA8499760.1"/>
    <property type="molecule type" value="Genomic_DNA"/>
</dbReference>
<evidence type="ECO:0000313" key="2">
    <source>
        <dbReference type="EMBL" id="KAA8499760.1"/>
    </source>
</evidence>
<name>A0A5J4Z9F7_PORPP</name>
<dbReference type="Proteomes" id="UP000324585">
    <property type="component" value="Unassembled WGS sequence"/>
</dbReference>
<evidence type="ECO:0000256" key="1">
    <source>
        <dbReference type="SAM" id="Phobius"/>
    </source>
</evidence>
<evidence type="ECO:0000313" key="3">
    <source>
        <dbReference type="Proteomes" id="UP000324585"/>
    </source>
</evidence>
<keyword evidence="1" id="KW-0472">Membrane</keyword>
<gene>
    <name evidence="2" type="ORF">FVE85_7345</name>
</gene>
<organism evidence="2 3">
    <name type="scientific">Porphyridium purpureum</name>
    <name type="common">Red alga</name>
    <name type="synonym">Porphyridium cruentum</name>
    <dbReference type="NCBI Taxonomy" id="35688"/>
    <lineage>
        <taxon>Eukaryota</taxon>
        <taxon>Rhodophyta</taxon>
        <taxon>Bangiophyceae</taxon>
        <taxon>Porphyridiales</taxon>
        <taxon>Porphyridiaceae</taxon>
        <taxon>Porphyridium</taxon>
    </lineage>
</organism>
<keyword evidence="1" id="KW-0812">Transmembrane</keyword>
<comment type="caution">
    <text evidence="2">The sequence shown here is derived from an EMBL/GenBank/DDBJ whole genome shotgun (WGS) entry which is preliminary data.</text>
</comment>
<dbReference type="AlphaFoldDB" id="A0A5J4Z9F7"/>
<feature type="transmembrane region" description="Helical" evidence="1">
    <location>
        <begin position="29"/>
        <end position="48"/>
    </location>
</feature>
<keyword evidence="1" id="KW-1133">Transmembrane helix</keyword>
<keyword evidence="3" id="KW-1185">Reference proteome</keyword>